<evidence type="ECO:0000256" key="5">
    <source>
        <dbReference type="ARBA" id="ARBA00023242"/>
    </source>
</evidence>
<dbReference type="SUPFAM" id="SSF57701">
    <property type="entry name" value="Zn2/Cys6 DNA-binding domain"/>
    <property type="match status" value="1"/>
</dbReference>
<organism evidence="8 9">
    <name type="scientific">Stachybotrys chartarum (strain CBS 109288 / IBT 7711)</name>
    <name type="common">Toxic black mold</name>
    <name type="synonym">Stilbospora chartarum</name>
    <dbReference type="NCBI Taxonomy" id="1280523"/>
    <lineage>
        <taxon>Eukaryota</taxon>
        <taxon>Fungi</taxon>
        <taxon>Dikarya</taxon>
        <taxon>Ascomycota</taxon>
        <taxon>Pezizomycotina</taxon>
        <taxon>Sordariomycetes</taxon>
        <taxon>Hypocreomycetidae</taxon>
        <taxon>Hypocreales</taxon>
        <taxon>Stachybotryaceae</taxon>
        <taxon>Stachybotrys</taxon>
    </lineage>
</organism>
<dbReference type="InterPro" id="IPR007219">
    <property type="entry name" value="XnlR_reg_dom"/>
</dbReference>
<reference evidence="8 9" key="1">
    <citation type="journal article" date="2014" name="BMC Genomics">
        <title>Comparative genome sequencing reveals chemotype-specific gene clusters in the toxigenic black mold Stachybotrys.</title>
        <authorList>
            <person name="Semeiks J."/>
            <person name="Borek D."/>
            <person name="Otwinowski Z."/>
            <person name="Grishin N.V."/>
        </authorList>
    </citation>
    <scope>NUCLEOTIDE SEQUENCE [LARGE SCALE GENOMIC DNA]</scope>
    <source>
        <strain evidence="9">CBS 109288 / IBT 7711</strain>
    </source>
</reference>
<keyword evidence="3" id="KW-0805">Transcription regulation</keyword>
<feature type="region of interest" description="Disordered" evidence="6">
    <location>
        <begin position="154"/>
        <end position="197"/>
    </location>
</feature>
<dbReference type="EMBL" id="KL648425">
    <property type="protein sequence ID" value="KEY70714.1"/>
    <property type="molecule type" value="Genomic_DNA"/>
</dbReference>
<dbReference type="GO" id="GO:0005634">
    <property type="term" value="C:nucleus"/>
    <property type="evidence" value="ECO:0007669"/>
    <property type="project" value="UniProtKB-SubCell"/>
</dbReference>
<dbReference type="HOGENOM" id="CLU_363726_0_0_1"/>
<keyword evidence="9" id="KW-1185">Reference proteome</keyword>
<evidence type="ECO:0000256" key="2">
    <source>
        <dbReference type="ARBA" id="ARBA00022723"/>
    </source>
</evidence>
<keyword evidence="4" id="KW-0804">Transcription</keyword>
<dbReference type="Proteomes" id="UP000028045">
    <property type="component" value="Unassembled WGS sequence"/>
</dbReference>
<dbReference type="Pfam" id="PF00172">
    <property type="entry name" value="Zn_clus"/>
    <property type="match status" value="1"/>
</dbReference>
<comment type="subcellular location">
    <subcellularLocation>
        <location evidence="1">Nucleus</location>
    </subcellularLocation>
</comment>
<dbReference type="OrthoDB" id="2123952at2759"/>
<feature type="compositionally biased region" description="Acidic residues" evidence="6">
    <location>
        <begin position="45"/>
        <end position="59"/>
    </location>
</feature>
<dbReference type="CDD" id="cd00067">
    <property type="entry name" value="GAL4"/>
    <property type="match status" value="1"/>
</dbReference>
<feature type="compositionally biased region" description="Gly residues" evidence="6">
    <location>
        <begin position="35"/>
        <end position="44"/>
    </location>
</feature>
<dbReference type="PROSITE" id="PS50048">
    <property type="entry name" value="ZN2_CY6_FUNGAL_2"/>
    <property type="match status" value="1"/>
</dbReference>
<feature type="compositionally biased region" description="Polar residues" evidence="6">
    <location>
        <begin position="177"/>
        <end position="193"/>
    </location>
</feature>
<dbReference type="InterPro" id="IPR050815">
    <property type="entry name" value="TF_fung"/>
</dbReference>
<feature type="domain" description="Zn(2)-C6 fungal-type" evidence="7">
    <location>
        <begin position="64"/>
        <end position="93"/>
    </location>
</feature>
<keyword evidence="2" id="KW-0479">Metal-binding</keyword>
<evidence type="ECO:0000256" key="6">
    <source>
        <dbReference type="SAM" id="MobiDB-lite"/>
    </source>
</evidence>
<dbReference type="GO" id="GO:0006351">
    <property type="term" value="P:DNA-templated transcription"/>
    <property type="evidence" value="ECO:0007669"/>
    <property type="project" value="InterPro"/>
</dbReference>
<dbReference type="AlphaFoldDB" id="A0A084AZI5"/>
<dbReference type="Gene3D" id="4.10.240.10">
    <property type="entry name" value="Zn(2)-C6 fungal-type DNA-binding domain"/>
    <property type="match status" value="1"/>
</dbReference>
<feature type="region of interest" description="Disordered" evidence="6">
    <location>
        <begin position="670"/>
        <end position="698"/>
    </location>
</feature>
<evidence type="ECO:0000313" key="8">
    <source>
        <dbReference type="EMBL" id="KEY70714.1"/>
    </source>
</evidence>
<feature type="compositionally biased region" description="Polar residues" evidence="6">
    <location>
        <begin position="676"/>
        <end position="695"/>
    </location>
</feature>
<dbReference type="InterPro" id="IPR001138">
    <property type="entry name" value="Zn2Cys6_DnaBD"/>
</dbReference>
<sequence length="765" mass="85164">MRRHADGDDTLDWAGSSAGRPTKIRRVRQNVGGDDANGGTQGGDDGGDDGEDGDAGEPEFEPRSCENCRRCKLKCSRSRPCSKCVLRGVHCVYEHTDKKRGPRPGYMEELYRRMDALENMLLGQSLMRVRDDKSPVPTTLQGAVECERDRLEQMGSAYHQQQQQSQQEPHRRPISLSPPSASQHPPTSGSSAASRDRPVVTASGHLIDPKLAPEHLSQLSEIYRHQIQPWLPFVREEEIRSRIARSTDVGSYQDSLLQAVVAATCPHAENLSIDHGQHFAALQNFGCTKLLQTADIDNLRIALILQFFLFGKGQFTSWGLVTYPAQVAVSAGLHLEDHHLTPEHRGFRVLVGFGDTDQTWTGKETVRRLFWTIFIQDHFAAMLSGGRPSFSATIIRRLLPCDGQRWQDDQPVHTHEFVPAAVAVQVQVFADNNIGGFAYLVEATEIQAMIMAFVRQPKDVRTGPQQDMRAPLQEFLNLDLMLTNWKARLPPRHQQASYDENGYMDHNITLAHLTHNTTGILLYHWPYTLYNTSAAGSDLQTALFSHIHVVKQAAKEIAKICTRFLLRRRYLVSPQFTLCQFIAARALLVYSHWMLEPLDEDFQTLYSSLTESSQRWQGRAGNQDGNSRSPLPIINLATLLQLRLAMDMKRPDAIDLTTPAMQLLKEMDHGDVANSDPVSNSGAEASLQGPQSSLFPNREDIELGGAVGTDSGVANVTSADLYTGVDSDLEQALSLLFSTQTGSLGTRIFSWHDSPELAAPSARYP</sequence>
<evidence type="ECO:0000256" key="3">
    <source>
        <dbReference type="ARBA" id="ARBA00023015"/>
    </source>
</evidence>
<name>A0A084AZI5_STACB</name>
<keyword evidence="5" id="KW-0539">Nucleus</keyword>
<protein>
    <recommendedName>
        <fullName evidence="7">Zn(2)-C6 fungal-type domain-containing protein</fullName>
    </recommendedName>
</protein>
<gene>
    <name evidence="8" type="ORF">S7711_09882</name>
</gene>
<dbReference type="PANTHER" id="PTHR47338:SF20">
    <property type="entry name" value="ZN(II)2CYS6 TRANSCRIPTION FACTOR (EUROFUNG)"/>
    <property type="match status" value="1"/>
</dbReference>
<evidence type="ECO:0000256" key="4">
    <source>
        <dbReference type="ARBA" id="ARBA00023163"/>
    </source>
</evidence>
<dbReference type="PANTHER" id="PTHR47338">
    <property type="entry name" value="ZN(II)2CYS6 TRANSCRIPTION FACTOR (EUROFUNG)-RELATED"/>
    <property type="match status" value="1"/>
</dbReference>
<accession>A0A084AZI5</accession>
<dbReference type="GO" id="GO:0008270">
    <property type="term" value="F:zinc ion binding"/>
    <property type="evidence" value="ECO:0007669"/>
    <property type="project" value="InterPro"/>
</dbReference>
<dbReference type="CDD" id="cd12148">
    <property type="entry name" value="fungal_TF_MHR"/>
    <property type="match status" value="1"/>
</dbReference>
<dbReference type="GO" id="GO:0000981">
    <property type="term" value="F:DNA-binding transcription factor activity, RNA polymerase II-specific"/>
    <property type="evidence" value="ECO:0007669"/>
    <property type="project" value="InterPro"/>
</dbReference>
<dbReference type="InterPro" id="IPR036864">
    <property type="entry name" value="Zn2-C6_fun-type_DNA-bd_sf"/>
</dbReference>
<evidence type="ECO:0000256" key="1">
    <source>
        <dbReference type="ARBA" id="ARBA00004123"/>
    </source>
</evidence>
<dbReference type="SMART" id="SM00066">
    <property type="entry name" value="GAL4"/>
    <property type="match status" value="1"/>
</dbReference>
<dbReference type="PROSITE" id="PS00463">
    <property type="entry name" value="ZN2_CY6_FUNGAL_1"/>
    <property type="match status" value="1"/>
</dbReference>
<proteinExistence type="predicted"/>
<evidence type="ECO:0000259" key="7">
    <source>
        <dbReference type="PROSITE" id="PS50048"/>
    </source>
</evidence>
<evidence type="ECO:0000313" key="9">
    <source>
        <dbReference type="Proteomes" id="UP000028045"/>
    </source>
</evidence>
<dbReference type="GO" id="GO:0003677">
    <property type="term" value="F:DNA binding"/>
    <property type="evidence" value="ECO:0007669"/>
    <property type="project" value="InterPro"/>
</dbReference>
<dbReference type="Pfam" id="PF04082">
    <property type="entry name" value="Fungal_trans"/>
    <property type="match status" value="1"/>
</dbReference>
<feature type="region of interest" description="Disordered" evidence="6">
    <location>
        <begin position="1"/>
        <end position="62"/>
    </location>
</feature>